<gene>
    <name evidence="1" type="ORF">GALL_48210</name>
</gene>
<accession>A0A1J5TKW3</accession>
<reference evidence="1" key="1">
    <citation type="submission" date="2016-10" db="EMBL/GenBank/DDBJ databases">
        <title>Sequence of Gallionella enrichment culture.</title>
        <authorList>
            <person name="Poehlein A."/>
            <person name="Muehling M."/>
            <person name="Daniel R."/>
        </authorList>
    </citation>
    <scope>NUCLEOTIDE SEQUENCE</scope>
</reference>
<evidence type="ECO:0000313" key="1">
    <source>
        <dbReference type="EMBL" id="OIR14348.1"/>
    </source>
</evidence>
<protein>
    <submittedName>
        <fullName evidence="1">Uncharacterized protein</fullName>
    </submittedName>
</protein>
<comment type="caution">
    <text evidence="1">The sequence shown here is derived from an EMBL/GenBank/DDBJ whole genome shotgun (WGS) entry which is preliminary data.</text>
</comment>
<organism evidence="1">
    <name type="scientific">mine drainage metagenome</name>
    <dbReference type="NCBI Taxonomy" id="410659"/>
    <lineage>
        <taxon>unclassified sequences</taxon>
        <taxon>metagenomes</taxon>
        <taxon>ecological metagenomes</taxon>
    </lineage>
</organism>
<dbReference type="EMBL" id="MLJW01000012">
    <property type="protein sequence ID" value="OIR14348.1"/>
    <property type="molecule type" value="Genomic_DNA"/>
</dbReference>
<name>A0A1J5TKW3_9ZZZZ</name>
<sequence>MKNYLFLIAAILFSVTARSQAANGNFNFNTQMTSVQIDPNIVRDIDGNKIGLSYSDISGSPFLFDDWEPAVIYDNNLKKIAIVKIKYNIFSGEVHFLDNNNKELIADKNQIKRVEILHDVKKDNVKLVLEKGFSDSKNTLSPNQFVEVLNNGSNELLKKTTHKIVQVDSLFGTVKVNRFSTSVSYYLKTPTNCEHLKGLDHTEIISSLPAKDVIAEFEKNNKHKLKKEKDIIDFLNYYNSKTLIL</sequence>
<dbReference type="AlphaFoldDB" id="A0A1J5TKW3"/>
<proteinExistence type="predicted"/>